<evidence type="ECO:0000313" key="1">
    <source>
        <dbReference type="EMBL" id="MBA0796140.1"/>
    </source>
</evidence>
<name>A0A7J9GF15_9ROSI</name>
<protein>
    <submittedName>
        <fullName evidence="1">Uncharacterized protein</fullName>
    </submittedName>
</protein>
<dbReference type="AlphaFoldDB" id="A0A7J9GF15"/>
<reference evidence="1 2" key="1">
    <citation type="journal article" date="2019" name="Genome Biol. Evol.">
        <title>Insights into the evolution of the New World diploid cottons (Gossypium, subgenus Houzingenia) based on genome sequencing.</title>
        <authorList>
            <person name="Grover C.E."/>
            <person name="Arick M.A. 2nd"/>
            <person name="Thrash A."/>
            <person name="Conover J.L."/>
            <person name="Sanders W.S."/>
            <person name="Peterson D.G."/>
            <person name="Frelichowski J.E."/>
            <person name="Scheffler J.A."/>
            <person name="Scheffler B.E."/>
            <person name="Wendel J.F."/>
        </authorList>
    </citation>
    <scope>NUCLEOTIDE SEQUENCE [LARGE SCALE GENOMIC DNA]</scope>
    <source>
        <strain evidence="1">0</strain>
        <tissue evidence="1">Leaf</tissue>
    </source>
</reference>
<dbReference type="Proteomes" id="UP000593560">
    <property type="component" value="Unassembled WGS sequence"/>
</dbReference>
<feature type="non-terminal residue" evidence="1">
    <location>
        <position position="51"/>
    </location>
</feature>
<evidence type="ECO:0000313" key="2">
    <source>
        <dbReference type="Proteomes" id="UP000593560"/>
    </source>
</evidence>
<sequence>MMGNSRLNVATFHPIVNVLTKEKMAEVWLVADLIRVVGVSLDVTKYKFSSV</sequence>
<gene>
    <name evidence="1" type="ORF">Gohar_006935</name>
</gene>
<dbReference type="EMBL" id="JABFAD010000004">
    <property type="protein sequence ID" value="MBA0796140.1"/>
    <property type="molecule type" value="Genomic_DNA"/>
</dbReference>
<keyword evidence="2" id="KW-1185">Reference proteome</keyword>
<accession>A0A7J9GF15</accession>
<organism evidence="1 2">
    <name type="scientific">Gossypium harknessii</name>
    <dbReference type="NCBI Taxonomy" id="34285"/>
    <lineage>
        <taxon>Eukaryota</taxon>
        <taxon>Viridiplantae</taxon>
        <taxon>Streptophyta</taxon>
        <taxon>Embryophyta</taxon>
        <taxon>Tracheophyta</taxon>
        <taxon>Spermatophyta</taxon>
        <taxon>Magnoliopsida</taxon>
        <taxon>eudicotyledons</taxon>
        <taxon>Gunneridae</taxon>
        <taxon>Pentapetalae</taxon>
        <taxon>rosids</taxon>
        <taxon>malvids</taxon>
        <taxon>Malvales</taxon>
        <taxon>Malvaceae</taxon>
        <taxon>Malvoideae</taxon>
        <taxon>Gossypium</taxon>
    </lineage>
</organism>
<proteinExistence type="predicted"/>
<comment type="caution">
    <text evidence="1">The sequence shown here is derived from an EMBL/GenBank/DDBJ whole genome shotgun (WGS) entry which is preliminary data.</text>
</comment>